<dbReference type="AlphaFoldDB" id="A0A0H4PMR8"/>
<dbReference type="RefSeq" id="WP_048640089.1">
    <property type="nucleotide sequence ID" value="NZ_CP012040.1"/>
</dbReference>
<name>A0A0H4PMR8_9BACT</name>
<dbReference type="Pfam" id="PF13517">
    <property type="entry name" value="FG-GAP_3"/>
    <property type="match status" value="2"/>
</dbReference>
<reference evidence="3 4" key="1">
    <citation type="submission" date="2015-07" db="EMBL/GenBank/DDBJ databases">
        <authorList>
            <person name="Kim K.M."/>
        </authorList>
    </citation>
    <scope>NUCLEOTIDE SEQUENCE [LARGE SCALE GENOMIC DNA]</scope>
    <source>
        <strain evidence="3 4">KCTC 12363</strain>
    </source>
</reference>
<feature type="signal peptide" evidence="2">
    <location>
        <begin position="1"/>
        <end position="21"/>
    </location>
</feature>
<feature type="chain" id="PRO_5005208230" evidence="2">
    <location>
        <begin position="22"/>
        <end position="702"/>
    </location>
</feature>
<gene>
    <name evidence="3" type="ORF">CA2015_0073</name>
</gene>
<evidence type="ECO:0000313" key="4">
    <source>
        <dbReference type="Proteomes" id="UP000036520"/>
    </source>
</evidence>
<dbReference type="InterPro" id="IPR028994">
    <property type="entry name" value="Integrin_alpha_N"/>
</dbReference>
<dbReference type="EMBL" id="CP012040">
    <property type="protein sequence ID" value="AKP49557.1"/>
    <property type="molecule type" value="Genomic_DNA"/>
</dbReference>
<proteinExistence type="predicted"/>
<evidence type="ECO:0000256" key="2">
    <source>
        <dbReference type="SAM" id="SignalP"/>
    </source>
</evidence>
<protein>
    <submittedName>
        <fullName evidence="3">FG-GAP repeat protein</fullName>
    </submittedName>
</protein>
<evidence type="ECO:0000256" key="1">
    <source>
        <dbReference type="ARBA" id="ARBA00022729"/>
    </source>
</evidence>
<dbReference type="OrthoDB" id="9816120at2"/>
<dbReference type="STRING" id="320787.CA2015_0073"/>
<keyword evidence="4" id="KW-1185">Reference proteome</keyword>
<dbReference type="SUPFAM" id="SSF69318">
    <property type="entry name" value="Integrin alpha N-terminal domain"/>
    <property type="match status" value="2"/>
</dbReference>
<dbReference type="PANTHER" id="PTHR44103">
    <property type="entry name" value="PROPROTEIN CONVERTASE P"/>
    <property type="match status" value="1"/>
</dbReference>
<evidence type="ECO:0000313" key="3">
    <source>
        <dbReference type="EMBL" id="AKP49557.1"/>
    </source>
</evidence>
<dbReference type="KEGG" id="camu:CA2015_0073"/>
<dbReference type="Proteomes" id="UP000036520">
    <property type="component" value="Chromosome"/>
</dbReference>
<dbReference type="Gene3D" id="2.130.10.130">
    <property type="entry name" value="Integrin alpha, N-terminal"/>
    <property type="match status" value="2"/>
</dbReference>
<organism evidence="3 4">
    <name type="scientific">Cyclobacterium amurskyense</name>
    <dbReference type="NCBI Taxonomy" id="320787"/>
    <lineage>
        <taxon>Bacteria</taxon>
        <taxon>Pseudomonadati</taxon>
        <taxon>Bacteroidota</taxon>
        <taxon>Cytophagia</taxon>
        <taxon>Cytophagales</taxon>
        <taxon>Cyclobacteriaceae</taxon>
        <taxon>Cyclobacterium</taxon>
    </lineage>
</organism>
<keyword evidence="1 2" id="KW-0732">Signal</keyword>
<dbReference type="PROSITE" id="PS51257">
    <property type="entry name" value="PROKAR_LIPOPROTEIN"/>
    <property type="match status" value="1"/>
</dbReference>
<accession>A0A0H4PMR8</accession>
<dbReference type="InterPro" id="IPR013517">
    <property type="entry name" value="FG-GAP"/>
</dbReference>
<dbReference type="PANTHER" id="PTHR44103:SF1">
    <property type="entry name" value="PROPROTEIN CONVERTASE P"/>
    <property type="match status" value="1"/>
</dbReference>
<sequence length="702" mass="78907">MIKPIKTWLPILAIGSLFLFSCGTNQPSAESSIYGDNMLHKLAYNNPGLLVDLDAGFKAVPMPMDFDGDGDLDLLISESGSYTESGIFYFENISGNTEMPVFRRRMKVSFERRRLGDDGSRFQASYVGEGVHVLTPDRVREKLLIYKNVPQNVFWDENEVHLPVDGYDYLHNCKTEWKIIDFDGDGVHDLMAVATRDKPRTYRGRIGELAKKLEFVTDGKSHVLFLKNSGTNEDPVYESPQRLLKSDGSPLSEGLSMKPMFADFDNDGDYDFLSIGKNHENFDIDWNDDFIVYFENTGSATEYEFGLGIALKIDGLPIQYESRATMHQTAIDWNKDGFMDILAGDEDGKISYLRHTGEIKDGIPQFAAPVYIQQEAKYVDFGALVAPRIFDWDGDGLDDIISGNGVGHIGFIKNLGGKDPVWDAPQLLEADGKPIRLIQTEALPNTEAPIWGYSTIDVGYWDEDDLPDILANEHNGNIVFFKNTGSKKAPKLAAPQPLYVEWEGEPLRPDWVPGVAKADNELLAPWRTSPLIMDFNDDGLNDLVILDHEGYLAVYPRKKVNEKLVLMHPQRNFVFPDGKPILLNQRTGSSSGRLKITFHDWDGDGLEDLIVSSKPAVDWMKNKGMKDGKLVLEYMGRVLSKTLMGHTDGPVVSDFNKDGIPDLVVGTETGQFYYWQRSSFDITSTMTTEGKQEPADYPYFKR</sequence>